<dbReference type="AlphaFoldDB" id="W0A354"/>
<name>W0A354_9SPHN</name>
<evidence type="ECO:0000313" key="1">
    <source>
        <dbReference type="EMBL" id="AHE52379.1"/>
    </source>
</evidence>
<evidence type="ECO:0000313" key="2">
    <source>
        <dbReference type="Proteomes" id="UP000018851"/>
    </source>
</evidence>
<protein>
    <submittedName>
        <fullName evidence="1">Uncharacterized protein</fullName>
    </submittedName>
</protein>
<dbReference type="Proteomes" id="UP000018851">
    <property type="component" value="Chromosome"/>
</dbReference>
<dbReference type="Gene3D" id="1.10.260.40">
    <property type="entry name" value="lambda repressor-like DNA-binding domains"/>
    <property type="match status" value="1"/>
</dbReference>
<proteinExistence type="predicted"/>
<dbReference type="HOGENOM" id="CLU_1676729_0_0_5"/>
<organism evidence="1 2">
    <name type="scientific">Sphingomonas sanxanigenens DSM 19645 = NX02</name>
    <dbReference type="NCBI Taxonomy" id="1123269"/>
    <lineage>
        <taxon>Bacteria</taxon>
        <taxon>Pseudomonadati</taxon>
        <taxon>Pseudomonadota</taxon>
        <taxon>Alphaproteobacteria</taxon>
        <taxon>Sphingomonadales</taxon>
        <taxon>Sphingomonadaceae</taxon>
        <taxon>Sphingomonas</taxon>
    </lineage>
</organism>
<dbReference type="InterPro" id="IPR010982">
    <property type="entry name" value="Lambda_DNA-bd_dom_sf"/>
</dbReference>
<dbReference type="PATRIC" id="fig|1123269.5.peg.605"/>
<dbReference type="EMBL" id="CP006644">
    <property type="protein sequence ID" value="AHE52379.1"/>
    <property type="molecule type" value="Genomic_DNA"/>
</dbReference>
<dbReference type="STRING" id="1123269.NX02_03120"/>
<dbReference type="SUPFAM" id="SSF47413">
    <property type="entry name" value="lambda repressor-like DNA-binding domains"/>
    <property type="match status" value="1"/>
</dbReference>
<accession>W0A354</accession>
<keyword evidence="2" id="KW-1185">Reference proteome</keyword>
<reference evidence="1 2" key="1">
    <citation type="submission" date="2013-07" db="EMBL/GenBank/DDBJ databases">
        <title>Completed genome of Sphingomonas sanxanigenens NX02.</title>
        <authorList>
            <person name="Ma T."/>
            <person name="Huang H."/>
            <person name="Wu M."/>
            <person name="Li X."/>
            <person name="Li G."/>
        </authorList>
    </citation>
    <scope>NUCLEOTIDE SEQUENCE [LARGE SCALE GENOMIC DNA]</scope>
    <source>
        <strain evidence="1 2">NX02</strain>
    </source>
</reference>
<dbReference type="KEGG" id="ssan:NX02_03120"/>
<dbReference type="GO" id="GO:0003677">
    <property type="term" value="F:DNA binding"/>
    <property type="evidence" value="ECO:0007669"/>
    <property type="project" value="InterPro"/>
</dbReference>
<gene>
    <name evidence="1" type="ORF">NX02_03120</name>
</gene>
<dbReference type="RefSeq" id="WP_025290695.1">
    <property type="nucleotide sequence ID" value="NZ_CP006644.1"/>
</dbReference>
<sequence length="157" mass="15743">MQSAQEILALLKARGVTQAEIARVLGVAQPNVATLYNPAKTGRRRKLGYDEAVALIAAFDLDAAGDGAAEGAAAGARTSPPPAPAPISAAALAPVLQALVPLAPPGPLSASAAEALALALRHALQLLPSEGSTEPSSDQIAMAARAAALRFREALPS</sequence>